<dbReference type="Pfam" id="PF01476">
    <property type="entry name" value="LysM"/>
    <property type="match status" value="1"/>
</dbReference>
<dbReference type="Gene3D" id="3.40.80.10">
    <property type="entry name" value="Peptidoglycan recognition protein-like"/>
    <property type="match status" value="1"/>
</dbReference>
<evidence type="ECO:0000259" key="1">
    <source>
        <dbReference type="PROSITE" id="PS51782"/>
    </source>
</evidence>
<dbReference type="GO" id="GO:0008270">
    <property type="term" value="F:zinc ion binding"/>
    <property type="evidence" value="ECO:0007669"/>
    <property type="project" value="InterPro"/>
</dbReference>
<dbReference type="PANTHER" id="PTHR33734:SF22">
    <property type="entry name" value="MEMBRANE-BOUND LYTIC MUREIN TRANSGLYCOSYLASE D"/>
    <property type="match status" value="1"/>
</dbReference>
<dbReference type="CDD" id="cd06583">
    <property type="entry name" value="PGRP"/>
    <property type="match status" value="1"/>
</dbReference>
<dbReference type="InterPro" id="IPR018392">
    <property type="entry name" value="LysM"/>
</dbReference>
<dbReference type="Proteomes" id="UP000478417">
    <property type="component" value="Unassembled WGS sequence"/>
</dbReference>
<dbReference type="InterPro" id="IPR036505">
    <property type="entry name" value="Amidase/PGRP_sf"/>
</dbReference>
<dbReference type="SUPFAM" id="SSF55846">
    <property type="entry name" value="N-acetylmuramoyl-L-alanine amidase-like"/>
    <property type="match status" value="1"/>
</dbReference>
<sequence length="235" mass="26136">MDRRKFIVGLGALILPAGLGSLWAASANVHIVRKGDTLSALAVRYGVTVRDLKRVNALKSDMIKIGQALKIPEPSGNHMDIAALLAGVRVDRSRWKYIVGHHSATKYGNAEIYDRNHRRRGMQNGLAYHFVIGNGINSGDGEIEVGPRWKEQLQGGHVRKHEVNLRGIGICMVGNFEETHPSRKQLASFRALVDHLGGNVLKNNYTFAVHKEIDRNHTVCPGRNFPVRAMHQRFG</sequence>
<dbReference type="GO" id="GO:0009253">
    <property type="term" value="P:peptidoglycan catabolic process"/>
    <property type="evidence" value="ECO:0007669"/>
    <property type="project" value="InterPro"/>
</dbReference>
<evidence type="ECO:0000313" key="2">
    <source>
        <dbReference type="EMBL" id="NDV62809.1"/>
    </source>
</evidence>
<name>A0A6B2M3M5_9BACT</name>
<accession>A0A6B2M3M5</accession>
<comment type="caution">
    <text evidence="2">The sequence shown here is derived from an EMBL/GenBank/DDBJ whole genome shotgun (WGS) entry which is preliminary data.</text>
</comment>
<dbReference type="GO" id="GO:0008745">
    <property type="term" value="F:N-acetylmuramoyl-L-alanine amidase activity"/>
    <property type="evidence" value="ECO:0007669"/>
    <property type="project" value="InterPro"/>
</dbReference>
<dbReference type="InterPro" id="IPR006619">
    <property type="entry name" value="PGRP_domain_met/bac"/>
</dbReference>
<dbReference type="CDD" id="cd00118">
    <property type="entry name" value="LysM"/>
    <property type="match status" value="1"/>
</dbReference>
<dbReference type="AlphaFoldDB" id="A0A6B2M3M5"/>
<dbReference type="Gene3D" id="3.10.350.10">
    <property type="entry name" value="LysM domain"/>
    <property type="match status" value="1"/>
</dbReference>
<dbReference type="InterPro" id="IPR036779">
    <property type="entry name" value="LysM_dom_sf"/>
</dbReference>
<feature type="domain" description="LysM" evidence="1">
    <location>
        <begin position="28"/>
        <end position="71"/>
    </location>
</feature>
<gene>
    <name evidence="2" type="ORF">G0Q06_10135</name>
</gene>
<organism evidence="2 3">
    <name type="scientific">Oceanipulchritudo coccoides</name>
    <dbReference type="NCBI Taxonomy" id="2706888"/>
    <lineage>
        <taxon>Bacteria</taxon>
        <taxon>Pseudomonadati</taxon>
        <taxon>Verrucomicrobiota</taxon>
        <taxon>Opitutia</taxon>
        <taxon>Puniceicoccales</taxon>
        <taxon>Oceanipulchritudinaceae</taxon>
        <taxon>Oceanipulchritudo</taxon>
    </lineage>
</organism>
<dbReference type="EMBL" id="JAAGNX010000002">
    <property type="protein sequence ID" value="NDV62809.1"/>
    <property type="molecule type" value="Genomic_DNA"/>
</dbReference>
<dbReference type="InterPro" id="IPR002502">
    <property type="entry name" value="Amidase_domain"/>
</dbReference>
<dbReference type="GO" id="GO:0008932">
    <property type="term" value="F:lytic endotransglycosylase activity"/>
    <property type="evidence" value="ECO:0007669"/>
    <property type="project" value="TreeGrafter"/>
</dbReference>
<proteinExistence type="predicted"/>
<dbReference type="SMART" id="SM00701">
    <property type="entry name" value="PGRP"/>
    <property type="match status" value="1"/>
</dbReference>
<dbReference type="SUPFAM" id="SSF54106">
    <property type="entry name" value="LysM domain"/>
    <property type="match status" value="1"/>
</dbReference>
<reference evidence="2 3" key="1">
    <citation type="submission" date="2020-02" db="EMBL/GenBank/DDBJ databases">
        <title>Albibacoteraceae fam. nov., the first described family within the subdivision 4 Verrucomicrobia.</title>
        <authorList>
            <person name="Xi F."/>
        </authorList>
    </citation>
    <scope>NUCLEOTIDE SEQUENCE [LARGE SCALE GENOMIC DNA]</scope>
    <source>
        <strain evidence="2 3">CK1056</strain>
    </source>
</reference>
<dbReference type="PANTHER" id="PTHR33734">
    <property type="entry name" value="LYSM DOMAIN-CONTAINING GPI-ANCHORED PROTEIN 2"/>
    <property type="match status" value="1"/>
</dbReference>
<evidence type="ECO:0000313" key="3">
    <source>
        <dbReference type="Proteomes" id="UP000478417"/>
    </source>
</evidence>
<dbReference type="SMART" id="SM00257">
    <property type="entry name" value="LysM"/>
    <property type="match status" value="1"/>
</dbReference>
<dbReference type="Pfam" id="PF01510">
    <property type="entry name" value="Amidase_2"/>
    <property type="match status" value="1"/>
</dbReference>
<protein>
    <submittedName>
        <fullName evidence="2">LysM peptidoglycan-binding domain-containing protein</fullName>
    </submittedName>
</protein>
<keyword evidence="3" id="KW-1185">Reference proteome</keyword>
<dbReference type="PROSITE" id="PS51782">
    <property type="entry name" value="LYSM"/>
    <property type="match status" value="1"/>
</dbReference>